<gene>
    <name evidence="2" type="ORF">H7U22_18515</name>
</gene>
<evidence type="ECO:0008006" key="4">
    <source>
        <dbReference type="Google" id="ProtNLM"/>
    </source>
</evidence>
<sequence length="173" mass="19540">MTTEKKAIFRNSVLAALFFAVFFGIFEALIFGIGYAIITAPIAGLLFGLAMYFFVNSKKINEQTNLSEAEQESIIYSGAANHFKNTEAVGGKLYLLTDRIEFKSHQYNFQKHSFSIGLHEIQALNFYKTLGLIPNGLEVILKDGEVEKFVVNNRNTWRANIEKQIQVNPILSH</sequence>
<protein>
    <recommendedName>
        <fullName evidence="4">GRAM domain-containing protein</fullName>
    </recommendedName>
</protein>
<keyword evidence="3" id="KW-1185">Reference proteome</keyword>
<dbReference type="Gene3D" id="2.30.29.30">
    <property type="entry name" value="Pleckstrin-homology domain (PH domain)/Phosphotyrosine-binding domain (PTB)"/>
    <property type="match status" value="1"/>
</dbReference>
<dbReference type="EMBL" id="JACRYL010000020">
    <property type="protein sequence ID" value="MBC6112421.1"/>
    <property type="molecule type" value="Genomic_DNA"/>
</dbReference>
<reference evidence="2 3" key="1">
    <citation type="submission" date="2020-08" db="EMBL/GenBank/DDBJ databases">
        <authorList>
            <person name="Sun Q."/>
            <person name="Inoue M."/>
        </authorList>
    </citation>
    <scope>NUCLEOTIDE SEQUENCE [LARGE SCALE GENOMIC DNA]</scope>
    <source>
        <strain evidence="2 3">CCM 8938</strain>
    </source>
</reference>
<evidence type="ECO:0000256" key="1">
    <source>
        <dbReference type="SAM" id="Phobius"/>
    </source>
</evidence>
<comment type="caution">
    <text evidence="2">The sequence shown here is derived from an EMBL/GenBank/DDBJ whole genome shotgun (WGS) entry which is preliminary data.</text>
</comment>
<accession>A0ABR7KWD6</accession>
<dbReference type="Proteomes" id="UP000652755">
    <property type="component" value="Unassembled WGS sequence"/>
</dbReference>
<dbReference type="RefSeq" id="WP_187072847.1">
    <property type="nucleotide sequence ID" value="NZ_JACRYL010000020.1"/>
</dbReference>
<organism evidence="2 3">
    <name type="scientific">Pedobacter fastidiosus</name>
    <dbReference type="NCBI Taxonomy" id="2765361"/>
    <lineage>
        <taxon>Bacteria</taxon>
        <taxon>Pseudomonadati</taxon>
        <taxon>Bacteroidota</taxon>
        <taxon>Sphingobacteriia</taxon>
        <taxon>Sphingobacteriales</taxon>
        <taxon>Sphingobacteriaceae</taxon>
        <taxon>Pedobacter</taxon>
    </lineage>
</organism>
<feature type="transmembrane region" description="Helical" evidence="1">
    <location>
        <begin position="7"/>
        <end position="26"/>
    </location>
</feature>
<name>A0ABR7KWD6_9SPHI</name>
<keyword evidence="1" id="KW-0812">Transmembrane</keyword>
<evidence type="ECO:0000313" key="2">
    <source>
        <dbReference type="EMBL" id="MBC6112421.1"/>
    </source>
</evidence>
<dbReference type="InterPro" id="IPR011993">
    <property type="entry name" value="PH-like_dom_sf"/>
</dbReference>
<keyword evidence="1" id="KW-0472">Membrane</keyword>
<feature type="transmembrane region" description="Helical" evidence="1">
    <location>
        <begin position="32"/>
        <end position="55"/>
    </location>
</feature>
<keyword evidence="1" id="KW-1133">Transmembrane helix</keyword>
<proteinExistence type="predicted"/>
<evidence type="ECO:0000313" key="3">
    <source>
        <dbReference type="Proteomes" id="UP000652755"/>
    </source>
</evidence>